<organism evidence="4 5">
    <name type="scientific">Exophiala dermatitidis (strain ATCC 34100 / CBS 525.76 / NIH/UT8656)</name>
    <name type="common">Black yeast</name>
    <name type="synonym">Wangiella dermatitidis</name>
    <dbReference type="NCBI Taxonomy" id="858893"/>
    <lineage>
        <taxon>Eukaryota</taxon>
        <taxon>Fungi</taxon>
        <taxon>Dikarya</taxon>
        <taxon>Ascomycota</taxon>
        <taxon>Pezizomycotina</taxon>
        <taxon>Eurotiomycetes</taxon>
        <taxon>Chaetothyriomycetidae</taxon>
        <taxon>Chaetothyriales</taxon>
        <taxon>Herpotrichiellaceae</taxon>
        <taxon>Exophiala</taxon>
    </lineage>
</organism>
<keyword evidence="5" id="KW-1185">Reference proteome</keyword>
<dbReference type="PANTHER" id="PTHR10696">
    <property type="entry name" value="GAMMA-BUTYROBETAINE HYDROXYLASE-RELATED"/>
    <property type="match status" value="1"/>
</dbReference>
<feature type="region of interest" description="Disordered" evidence="2">
    <location>
        <begin position="1"/>
        <end position="44"/>
    </location>
</feature>
<dbReference type="InterPro" id="IPR003819">
    <property type="entry name" value="TauD/TfdA-like"/>
</dbReference>
<reference evidence="4" key="1">
    <citation type="submission" date="2011-07" db="EMBL/GenBank/DDBJ databases">
        <title>The Genome Sequence of Exophiala (Wangiella) dermatitidis NIH/UT8656.</title>
        <authorList>
            <consortium name="The Broad Institute Genome Sequencing Platform"/>
            <person name="Cuomo C."/>
            <person name="Wang Z."/>
            <person name="Hunicke-Smith S."/>
            <person name="Szanislo P.J."/>
            <person name="Earl A."/>
            <person name="Young S.K."/>
            <person name="Zeng Q."/>
            <person name="Gargeya S."/>
            <person name="Fitzgerald M."/>
            <person name="Haas B."/>
            <person name="Abouelleil A."/>
            <person name="Alvarado L."/>
            <person name="Arachchi H.M."/>
            <person name="Berlin A."/>
            <person name="Brown A."/>
            <person name="Chapman S.B."/>
            <person name="Chen Z."/>
            <person name="Dunbar C."/>
            <person name="Freedman E."/>
            <person name="Gearin G."/>
            <person name="Gellesch M."/>
            <person name="Goldberg J."/>
            <person name="Griggs A."/>
            <person name="Gujja S."/>
            <person name="Heiman D."/>
            <person name="Howarth C."/>
            <person name="Larson L."/>
            <person name="Lui A."/>
            <person name="MacDonald P.J.P."/>
            <person name="Montmayeur A."/>
            <person name="Murphy C."/>
            <person name="Neiman D."/>
            <person name="Pearson M."/>
            <person name="Priest M."/>
            <person name="Roberts A."/>
            <person name="Saif S."/>
            <person name="Shea T."/>
            <person name="Shenoy N."/>
            <person name="Sisk P."/>
            <person name="Stolte C."/>
            <person name="Sykes S."/>
            <person name="Wortman J."/>
            <person name="Nusbaum C."/>
            <person name="Birren B."/>
        </authorList>
    </citation>
    <scope>NUCLEOTIDE SEQUENCE</scope>
    <source>
        <strain evidence="4">NIH/UT8656</strain>
    </source>
</reference>
<gene>
    <name evidence="4" type="ORF">HMPREF1120_06949</name>
</gene>
<dbReference type="Proteomes" id="UP000007304">
    <property type="component" value="Unassembled WGS sequence"/>
</dbReference>
<dbReference type="HOGENOM" id="CLU_044153_2_0_1"/>
<feature type="region of interest" description="Disordered" evidence="2">
    <location>
        <begin position="56"/>
        <end position="75"/>
    </location>
</feature>
<dbReference type="OMA" id="DEFIYYH"/>
<dbReference type="VEuPathDB" id="FungiDB:HMPREF1120_06949"/>
<evidence type="ECO:0000313" key="5">
    <source>
        <dbReference type="Proteomes" id="UP000007304"/>
    </source>
</evidence>
<dbReference type="OrthoDB" id="4150551at2759"/>
<dbReference type="InterPro" id="IPR042098">
    <property type="entry name" value="TauD-like_sf"/>
</dbReference>
<dbReference type="GeneID" id="20311588"/>
<dbReference type="PANTHER" id="PTHR10696:SF21">
    <property type="entry name" value="TAUD_TFDA-LIKE DOMAIN-CONTAINING PROTEIN"/>
    <property type="match status" value="1"/>
</dbReference>
<proteinExistence type="predicted"/>
<feature type="compositionally biased region" description="Polar residues" evidence="2">
    <location>
        <begin position="11"/>
        <end position="37"/>
    </location>
</feature>
<evidence type="ECO:0000256" key="2">
    <source>
        <dbReference type="SAM" id="MobiDB-lite"/>
    </source>
</evidence>
<accession>H6C5A0</accession>
<evidence type="ECO:0000259" key="3">
    <source>
        <dbReference type="Pfam" id="PF02668"/>
    </source>
</evidence>
<feature type="domain" description="TauD/TfdA-like" evidence="3">
    <location>
        <begin position="107"/>
        <end position="403"/>
    </location>
</feature>
<dbReference type="InParanoid" id="H6C5A0"/>
<dbReference type="EMBL" id="JH226135">
    <property type="protein sequence ID" value="EHY58947.1"/>
    <property type="molecule type" value="Genomic_DNA"/>
</dbReference>
<dbReference type="GO" id="GO:0016491">
    <property type="term" value="F:oxidoreductase activity"/>
    <property type="evidence" value="ECO:0007669"/>
    <property type="project" value="UniProtKB-KW"/>
</dbReference>
<protein>
    <recommendedName>
        <fullName evidence="3">TauD/TfdA-like domain-containing protein</fullName>
    </recommendedName>
</protein>
<sequence>MAPISTADLAQRTTNETISSSAKSTNSKPQPETNPKSKSWPFEEFTFPGQQITSDFGYGYGNPAQTTSSPKVQQQPKLFPLALKPSAEWTPETIDDAVEAITTLRESGALLDLVKEHGGAILFRGLPIKTALDYSRVAHAFGFRPHEEVGRPPLRTVLAPNVKTANEGPPELPIWPHNEYGWSTINPAWLTFSALSVPETGGATPIISSIGLAKALEEKAPQFFQSLLEKGVKYVYRYPRQDSVSTVGTSVFSAYGQTIRDGDDEDTIRRKIEAEVRRHSDRFEWHEDGSISVTHIVPIIRKHTPTGHTTWFGNLTSAYGRSRHHGATQPPFLGDDGGYHPLPTYGDGSPINTEDLELALSIAEGMQVDVEWEVGDVVLLDNYAVMHSRKPWVVTADQKQRTVLAALWDDDGRIDDFDQGKEILKSSPRVPIVGQVSQDH</sequence>
<dbReference type="eggNOG" id="ENOG502QRUR">
    <property type="taxonomic scope" value="Eukaryota"/>
</dbReference>
<dbReference type="STRING" id="858893.H6C5A0"/>
<dbReference type="RefSeq" id="XP_009159408.1">
    <property type="nucleotide sequence ID" value="XM_009161160.1"/>
</dbReference>
<dbReference type="Gene3D" id="3.60.130.10">
    <property type="entry name" value="Clavaminate synthase-like"/>
    <property type="match status" value="1"/>
</dbReference>
<dbReference type="SUPFAM" id="SSF51197">
    <property type="entry name" value="Clavaminate synthase-like"/>
    <property type="match status" value="1"/>
</dbReference>
<keyword evidence="1" id="KW-0560">Oxidoreductase</keyword>
<evidence type="ECO:0000313" key="4">
    <source>
        <dbReference type="EMBL" id="EHY58947.1"/>
    </source>
</evidence>
<dbReference type="Pfam" id="PF02668">
    <property type="entry name" value="TauD"/>
    <property type="match status" value="1"/>
</dbReference>
<name>H6C5A0_EXODN</name>
<evidence type="ECO:0000256" key="1">
    <source>
        <dbReference type="ARBA" id="ARBA00023002"/>
    </source>
</evidence>
<dbReference type="InterPro" id="IPR050411">
    <property type="entry name" value="AlphaKG_dependent_hydroxylases"/>
</dbReference>
<dbReference type="AlphaFoldDB" id="H6C5A0"/>
<feature type="compositionally biased region" description="Polar residues" evidence="2">
    <location>
        <begin position="63"/>
        <end position="75"/>
    </location>
</feature>